<protein>
    <recommendedName>
        <fullName evidence="4">Outer membrane protein with beta-barrel domain</fullName>
    </recommendedName>
</protein>
<feature type="chain" id="PRO_5015109062" description="Outer membrane protein with beta-barrel domain" evidence="1">
    <location>
        <begin position="23"/>
        <end position="128"/>
    </location>
</feature>
<gene>
    <name evidence="2" type="ORF">CLV88_101433</name>
</gene>
<proteinExistence type="predicted"/>
<evidence type="ECO:0000256" key="1">
    <source>
        <dbReference type="SAM" id="SignalP"/>
    </source>
</evidence>
<dbReference type="Proteomes" id="UP000240418">
    <property type="component" value="Unassembled WGS sequence"/>
</dbReference>
<dbReference type="EMBL" id="PYGJ01000001">
    <property type="protein sequence ID" value="PSL22008.1"/>
    <property type="molecule type" value="Genomic_DNA"/>
</dbReference>
<name>A0A2P8FJZ4_9RHOB</name>
<feature type="signal peptide" evidence="1">
    <location>
        <begin position="1"/>
        <end position="22"/>
    </location>
</feature>
<evidence type="ECO:0000313" key="3">
    <source>
        <dbReference type="Proteomes" id="UP000240418"/>
    </source>
</evidence>
<comment type="caution">
    <text evidence="2">The sequence shown here is derived from an EMBL/GenBank/DDBJ whole genome shotgun (WGS) entry which is preliminary data.</text>
</comment>
<keyword evidence="1" id="KW-0732">Signal</keyword>
<accession>A0A2P8FJZ4</accession>
<organism evidence="2 3">
    <name type="scientific">Shimia abyssi</name>
    <dbReference type="NCBI Taxonomy" id="1662395"/>
    <lineage>
        <taxon>Bacteria</taxon>
        <taxon>Pseudomonadati</taxon>
        <taxon>Pseudomonadota</taxon>
        <taxon>Alphaproteobacteria</taxon>
        <taxon>Rhodobacterales</taxon>
        <taxon>Roseobacteraceae</taxon>
    </lineage>
</organism>
<evidence type="ECO:0000313" key="2">
    <source>
        <dbReference type="EMBL" id="PSL22008.1"/>
    </source>
</evidence>
<evidence type="ECO:0008006" key="4">
    <source>
        <dbReference type="Google" id="ProtNLM"/>
    </source>
</evidence>
<sequence length="128" mass="13261">MMKQNLVYATCFALGLSSGAKADPAFGVGLTYIFGGDVAFGVRVFSDDRPEQGALALGLDYKFLAKSWRPNVGAAYLDEDFYADFSVGLDLTTQELDFGIGAGAALNVQNVPSSGGPTPGATDPSGPL</sequence>
<dbReference type="AlphaFoldDB" id="A0A2P8FJZ4"/>
<keyword evidence="3" id="KW-1185">Reference proteome</keyword>
<reference evidence="2 3" key="1">
    <citation type="submission" date="2018-03" db="EMBL/GenBank/DDBJ databases">
        <title>Genomic Encyclopedia of Archaeal and Bacterial Type Strains, Phase II (KMG-II): from individual species to whole genera.</title>
        <authorList>
            <person name="Goeker M."/>
        </authorList>
    </citation>
    <scope>NUCLEOTIDE SEQUENCE [LARGE SCALE GENOMIC DNA]</scope>
    <source>
        <strain evidence="2 3">DSM 100673</strain>
    </source>
</reference>